<dbReference type="InterPro" id="IPR005135">
    <property type="entry name" value="Endo/exonuclease/phosphatase"/>
</dbReference>
<protein>
    <submittedName>
        <fullName evidence="3">Putative pol-like protein</fullName>
    </submittedName>
</protein>
<accession>A0A0P6IVM9</accession>
<dbReference type="InterPro" id="IPR052560">
    <property type="entry name" value="RdDP_mobile_element"/>
</dbReference>
<name>A0A0P6IVM9_AEDAE</name>
<dbReference type="PANTHER" id="PTHR36688:SF2">
    <property type="entry name" value="ENDONUCLEASE_EXONUCLEASE_PHOSPHATASE DOMAIN-CONTAINING PROTEIN"/>
    <property type="match status" value="1"/>
</dbReference>
<evidence type="ECO:0000259" key="2">
    <source>
        <dbReference type="PROSITE" id="PS50878"/>
    </source>
</evidence>
<dbReference type="InterPro" id="IPR036691">
    <property type="entry name" value="Endo/exonu/phosph_ase_sf"/>
</dbReference>
<feature type="compositionally biased region" description="Polar residues" evidence="1">
    <location>
        <begin position="199"/>
        <end position="208"/>
    </location>
</feature>
<dbReference type="GO" id="GO:0071897">
    <property type="term" value="P:DNA biosynthetic process"/>
    <property type="evidence" value="ECO:0007669"/>
    <property type="project" value="UniProtKB-ARBA"/>
</dbReference>
<dbReference type="VEuPathDB" id="VectorBase:AAEL026431"/>
<evidence type="ECO:0000256" key="1">
    <source>
        <dbReference type="SAM" id="MobiDB-lite"/>
    </source>
</evidence>
<proteinExistence type="evidence at transcript level"/>
<dbReference type="InterPro" id="IPR043502">
    <property type="entry name" value="DNA/RNA_pol_sf"/>
</dbReference>
<dbReference type="SUPFAM" id="SSF56219">
    <property type="entry name" value="DNase I-like"/>
    <property type="match status" value="1"/>
</dbReference>
<dbReference type="Pfam" id="PF14529">
    <property type="entry name" value="Exo_endo_phos_2"/>
    <property type="match status" value="1"/>
</dbReference>
<dbReference type="AlphaFoldDB" id="A0A0P6IVM9"/>
<dbReference type="GO" id="GO:0003824">
    <property type="term" value="F:catalytic activity"/>
    <property type="evidence" value="ECO:0007669"/>
    <property type="project" value="InterPro"/>
</dbReference>
<feature type="non-terminal residue" evidence="3">
    <location>
        <position position="1256"/>
    </location>
</feature>
<feature type="region of interest" description="Disordered" evidence="1">
    <location>
        <begin position="133"/>
        <end position="238"/>
    </location>
</feature>
<dbReference type="EMBL" id="GDUN01000699">
    <property type="protein sequence ID" value="JAN95220.1"/>
    <property type="molecule type" value="mRNA"/>
</dbReference>
<feature type="compositionally biased region" description="Polar residues" evidence="1">
    <location>
        <begin position="153"/>
        <end position="166"/>
    </location>
</feature>
<dbReference type="CDD" id="cd01650">
    <property type="entry name" value="RT_nLTR_like"/>
    <property type="match status" value="1"/>
</dbReference>
<dbReference type="Pfam" id="PF00078">
    <property type="entry name" value="RVT_1"/>
    <property type="match status" value="1"/>
</dbReference>
<dbReference type="InterPro" id="IPR000477">
    <property type="entry name" value="RT_dom"/>
</dbReference>
<sequence length="1256" mass="138371">GANVPDALPQPESLGRPRRLEGEMDEELLLLSVRCPAKTPGSQSPVGAVVSHSGTGGQPLALGEDLEEGNQASEPFFLDDVGGEGFEVIGTRRALPATPMDNVGSQALCLQTNAKSTKTSNFEALLPSSIPAGSFAMQPGHPGHPNPGGKSHPVNSFSGTLSSPNSMVPGVPVRHHMQRYPNPVETSPSPNAPSIPSSGFSETSLSDNRSQRIDSPSGLHGHFNPCDKSPSVISGLTTRPSETASLTTNVAAAAHSQHINLGGRSFLRQTSQNSSGTSSISRTSFPTPTLPKPITFLLQWNMIGFYNNLANLELLVHDTAPWCLALQEVNRVSVEQLNRSLRGQYRWTMLRGSNLRHSVALGVLTSIPFEVLRLDSDLPVVGIRLNGPIRVSVLNVYLPCGTLPNLRERIDRILEVIPGPTLFVGDMNAHHPIWGGHRSDARGIALQNIFEEHDLIVLNNGANTFFNGHTSSAIDVAAVSRSFANRFQWSVDSDMYGSDHHPIRIGSCASPPALARRPRWMYEKADWNEYTQSFRYLSRNHAPTNLTDLAKVIHNAAESSIPRTSNRRGRKALHWWTDDTRKAVKSRRKALRTVKRIPIGHPNKENAINLYRRRHMECKRIIADAKRASWENFLDSINPTQTSFDLWSKINALSGKRKATPLTLQIQGSDVSEPPAVAMALGEYFAKLAAIDSYSDFFKRRIQPTLSSVADFSVPDDHDNAPINNPFTLSELIFAIKCSTGKSAGPDGIGYPLIKNLPPSGKLQLLDLINKTWLTDTFPSEWSESLIIPIPKTNSDSRGPSKFQPVALTCCMSKVMERMVNRRLKQFLESHDLLDHRQHAFRAGHGTSTYFSQLGDVLHTAYSSGLHTKIVSLDLSKAFNRTWGPLVLRQLVEWNLSGHIMRFVQNFLQQRSFRVLVGDFLSDSYREETGVPQGSVIAVTLFLVAMNGVFSYLPSGIYVFVYADDILLVVSGKTPVRVRIKTQAAVNAVYKWASAVGFELSASKSVRCHVCPSNHRNPVPIMVNGAVIPNKKTVKVLGVTVDHGLTFRHHFDSVKQSCQTRLNIIRTISRPHRTNNRAVRFRVAQAIIDSRLTYGLELTCIALDRLVSTLAPVYHGYIRIISGLLPSTPADSSCVEAGLLPFRFFIYTAVCRKAAAITEKTSGDDRIFILSEACRILQSTANVDLPPVAKVHWYGDICWHSSKPNIDNAIANQFRAGDNSSFLRATVLDWLHNKYPCHEKRYTDGSLSNLGVGLGV</sequence>
<organism evidence="3">
    <name type="scientific">Aedes aegypti</name>
    <name type="common">Yellowfever mosquito</name>
    <name type="synonym">Culex aegypti</name>
    <dbReference type="NCBI Taxonomy" id="7159"/>
    <lineage>
        <taxon>Eukaryota</taxon>
        <taxon>Metazoa</taxon>
        <taxon>Ecdysozoa</taxon>
        <taxon>Arthropoda</taxon>
        <taxon>Hexapoda</taxon>
        <taxon>Insecta</taxon>
        <taxon>Pterygota</taxon>
        <taxon>Neoptera</taxon>
        <taxon>Endopterygota</taxon>
        <taxon>Diptera</taxon>
        <taxon>Nematocera</taxon>
        <taxon>Culicoidea</taxon>
        <taxon>Culicidae</taxon>
        <taxon>Culicinae</taxon>
        <taxon>Aedini</taxon>
        <taxon>Aedes</taxon>
        <taxon>Stegomyia</taxon>
    </lineage>
</organism>
<dbReference type="Gene3D" id="3.60.10.10">
    <property type="entry name" value="Endonuclease/exonuclease/phosphatase"/>
    <property type="match status" value="1"/>
</dbReference>
<feature type="region of interest" description="Disordered" evidence="1">
    <location>
        <begin position="1"/>
        <end position="22"/>
    </location>
</feature>
<feature type="non-terminal residue" evidence="3">
    <location>
        <position position="1"/>
    </location>
</feature>
<dbReference type="SUPFAM" id="SSF56672">
    <property type="entry name" value="DNA/RNA polymerases"/>
    <property type="match status" value="1"/>
</dbReference>
<evidence type="ECO:0000313" key="3">
    <source>
        <dbReference type="EMBL" id="JAN95220.1"/>
    </source>
</evidence>
<feature type="domain" description="Reverse transcriptase" evidence="2">
    <location>
        <begin position="771"/>
        <end position="1041"/>
    </location>
</feature>
<dbReference type="VEuPathDB" id="VectorBase:AAEL025167"/>
<dbReference type="PANTHER" id="PTHR36688">
    <property type="entry name" value="ENDO/EXONUCLEASE/PHOSPHATASE DOMAIN-CONTAINING PROTEIN"/>
    <property type="match status" value="1"/>
</dbReference>
<dbReference type="PROSITE" id="PS50878">
    <property type="entry name" value="RT_POL"/>
    <property type="match status" value="1"/>
</dbReference>
<feature type="compositionally biased region" description="Low complexity" evidence="1">
    <location>
        <begin position="187"/>
        <end position="198"/>
    </location>
</feature>
<feature type="compositionally biased region" description="Low complexity" evidence="1">
    <location>
        <begin position="139"/>
        <end position="149"/>
    </location>
</feature>
<feature type="region of interest" description="Disordered" evidence="1">
    <location>
        <begin position="39"/>
        <end position="63"/>
    </location>
</feature>
<reference evidence="3" key="1">
    <citation type="journal article" date="2016" name="PLoS ONE">
        <title>A Deep Insight into the Sialome of Male and Female Aedes aegypti Mosquitoes.</title>
        <authorList>
            <person name="Ribeiro J.M."/>
            <person name="Martin-Martin I."/>
            <person name="Arca B."/>
            <person name="Calvo E."/>
        </authorList>
    </citation>
    <scope>NUCLEOTIDE SEQUENCE</scope>
    <source>
        <strain evidence="3">Liverpool</strain>
        <tissue evidence="3">Salivary glands</tissue>
    </source>
</reference>